<reference evidence="12 13" key="1">
    <citation type="journal article" date="2023" name="Sci. Data">
        <title>Genome assembly of the Korean intertidal mud-creeper Batillaria attramentaria.</title>
        <authorList>
            <person name="Patra A.K."/>
            <person name="Ho P.T."/>
            <person name="Jun S."/>
            <person name="Lee S.J."/>
            <person name="Kim Y."/>
            <person name="Won Y.J."/>
        </authorList>
    </citation>
    <scope>NUCLEOTIDE SEQUENCE [LARGE SCALE GENOMIC DNA]</scope>
    <source>
        <strain evidence="12">Wonlab-2016</strain>
    </source>
</reference>
<dbReference type="SMART" id="SM00399">
    <property type="entry name" value="ZnF_C4"/>
    <property type="match status" value="1"/>
</dbReference>
<keyword evidence="13" id="KW-1185">Reference proteome</keyword>
<protein>
    <recommendedName>
        <fullName evidence="14">Nuclear receptor domain-containing protein</fullName>
    </recommendedName>
</protein>
<evidence type="ECO:0000256" key="9">
    <source>
        <dbReference type="SAM" id="MobiDB-lite"/>
    </source>
</evidence>
<feature type="region of interest" description="Disordered" evidence="9">
    <location>
        <begin position="693"/>
        <end position="728"/>
    </location>
</feature>
<feature type="compositionally biased region" description="Polar residues" evidence="9">
    <location>
        <begin position="155"/>
        <end position="165"/>
    </location>
</feature>
<keyword evidence="3" id="KW-0862">Zinc</keyword>
<dbReference type="CDD" id="cd06916">
    <property type="entry name" value="NR_DBD_like"/>
    <property type="match status" value="1"/>
</dbReference>
<dbReference type="SUPFAM" id="SSF57716">
    <property type="entry name" value="Glucocorticoid receptor-like (DNA-binding domain)"/>
    <property type="match status" value="1"/>
</dbReference>
<keyword evidence="1" id="KW-0479">Metal-binding</keyword>
<dbReference type="PROSITE" id="PS51030">
    <property type="entry name" value="NUCLEAR_REC_DBD_2"/>
    <property type="match status" value="1"/>
</dbReference>
<keyword evidence="4" id="KW-0805">Transcription regulation</keyword>
<evidence type="ECO:0000256" key="2">
    <source>
        <dbReference type="ARBA" id="ARBA00022771"/>
    </source>
</evidence>
<dbReference type="InterPro" id="IPR050234">
    <property type="entry name" value="Nuclear_hormone_rcpt_NR1"/>
</dbReference>
<dbReference type="SUPFAM" id="SSF48508">
    <property type="entry name" value="Nuclear receptor ligand-binding domain"/>
    <property type="match status" value="2"/>
</dbReference>
<feature type="compositionally biased region" description="Low complexity" evidence="9">
    <location>
        <begin position="144"/>
        <end position="154"/>
    </location>
</feature>
<feature type="non-terminal residue" evidence="12">
    <location>
        <position position="920"/>
    </location>
</feature>
<dbReference type="Proteomes" id="UP001519460">
    <property type="component" value="Unassembled WGS sequence"/>
</dbReference>
<dbReference type="EMBL" id="JACVVK020000190">
    <property type="protein sequence ID" value="KAK7485693.1"/>
    <property type="molecule type" value="Genomic_DNA"/>
</dbReference>
<dbReference type="Gene3D" id="1.10.565.10">
    <property type="entry name" value="Retinoid X Receptor"/>
    <property type="match status" value="2"/>
</dbReference>
<dbReference type="AlphaFoldDB" id="A0ABD0KER3"/>
<comment type="caution">
    <text evidence="12">The sequence shown here is derived from an EMBL/GenBank/DDBJ whole genome shotgun (WGS) entry which is preliminary data.</text>
</comment>
<dbReference type="GO" id="GO:0003677">
    <property type="term" value="F:DNA binding"/>
    <property type="evidence" value="ECO:0007669"/>
    <property type="project" value="UniProtKB-KW"/>
</dbReference>
<feature type="region of interest" description="Disordered" evidence="9">
    <location>
        <begin position="144"/>
        <end position="179"/>
    </location>
</feature>
<sequence>MKRSKKPTDDSETGVPGKKVRTAPTNTSLLPPCKVCLEPAAGFHYGVNTCEACKGFFRRSLLRKEEYKCLGNGNCNIHAGKRKICPKCRHKKCLAVGMSTGDGRVTIRQHEYPHSCSGDLRLHRPTVTESSTVSQYASNGTAAASQTSLASTTTNGAVGSQTPSDVSHPPITLASSSNSVASDSVTQASGVSSVCTNPLSPNSGKFDLSSPLSVSSLADNMLDSLVEGHGRLDEVTSPLSAVSTSPSTSSSVASPPPMRPSPATATSSPSDGLDDEECKKIVEHLVEAHNRVIHTFKFTPEELLEKQEACAETCELRAKMFGPLKQLSEEEYQDFYQQTGLDVDGRQSFLTSLSQNLEDSIRRFTAFVKAVPGFSQLSLKDQIRLIKDNRCEFGMLSMYRGFNKDLKVVTMFSGRTFCVHEFERFAGKSLAHQRFEAAAAVQKLGLSPDEDILLKSMVIVTCGHDDLDEPEKASDIQWKLTQCLLWLLKQNRPDPHLTFARIINALCQIRTFSSECYEWIKTKPFAHYSQFKDNALLVEWFSNTIKTGRHTLARRTQDILEYKQMAGLASDNMSTPTPAAWTSAFTDCKSLETSTVSQHASNGTAAASTTTNGALGSQKPSAVSHPPITLASSSNSAASDSVIQASVVSSVPTKPLSPLSGKFDLSSPLSILSLADNMLDILVKGHGRLDEVTSPLSAVSASPSTSSSVASPPPMMPSPATATSSPSDALDDEECEKIVEHLVEAHNSVILTFKFTPEELLEKQKACAETCKQVHTEMFGPLKQLSEEEHQDIYQQTGLGVDGQQSFMTSLSQNLEGSMRRFTAFVKAVPGFSQLPLKDQIRLIRDNRCEFGMLSMYHGFNKDLKVVTMFSGRTFCVHEFERFAGKNVAHLHFEAADAVQKLGLSPYEEILLKSMVVVTC</sequence>
<feature type="compositionally biased region" description="Low complexity" evidence="9">
    <location>
        <begin position="261"/>
        <end position="270"/>
    </location>
</feature>
<evidence type="ECO:0000256" key="4">
    <source>
        <dbReference type="ARBA" id="ARBA00023015"/>
    </source>
</evidence>
<evidence type="ECO:0000256" key="7">
    <source>
        <dbReference type="ARBA" id="ARBA00023170"/>
    </source>
</evidence>
<organism evidence="12 13">
    <name type="scientific">Batillaria attramentaria</name>
    <dbReference type="NCBI Taxonomy" id="370345"/>
    <lineage>
        <taxon>Eukaryota</taxon>
        <taxon>Metazoa</taxon>
        <taxon>Spiralia</taxon>
        <taxon>Lophotrochozoa</taxon>
        <taxon>Mollusca</taxon>
        <taxon>Gastropoda</taxon>
        <taxon>Caenogastropoda</taxon>
        <taxon>Sorbeoconcha</taxon>
        <taxon>Cerithioidea</taxon>
        <taxon>Batillariidae</taxon>
        <taxon>Batillaria</taxon>
    </lineage>
</organism>
<dbReference type="PANTHER" id="PTHR24082">
    <property type="entry name" value="NUCLEAR HORMONE RECEPTOR"/>
    <property type="match status" value="1"/>
</dbReference>
<evidence type="ECO:0000256" key="8">
    <source>
        <dbReference type="ARBA" id="ARBA00023242"/>
    </source>
</evidence>
<feature type="compositionally biased region" description="Low complexity" evidence="9">
    <location>
        <begin position="237"/>
        <end position="253"/>
    </location>
</feature>
<gene>
    <name evidence="12" type="ORF">BaRGS_00022994</name>
</gene>
<feature type="domain" description="Nuclear receptor" evidence="10">
    <location>
        <begin position="30"/>
        <end position="105"/>
    </location>
</feature>
<keyword evidence="8" id="KW-0539">Nucleus</keyword>
<evidence type="ECO:0000313" key="13">
    <source>
        <dbReference type="Proteomes" id="UP001519460"/>
    </source>
</evidence>
<dbReference type="InterPro" id="IPR035500">
    <property type="entry name" value="NHR-like_dom_sf"/>
</dbReference>
<evidence type="ECO:0000259" key="11">
    <source>
        <dbReference type="PROSITE" id="PS51843"/>
    </source>
</evidence>
<evidence type="ECO:0000256" key="6">
    <source>
        <dbReference type="ARBA" id="ARBA00023163"/>
    </source>
</evidence>
<evidence type="ECO:0000256" key="3">
    <source>
        <dbReference type="ARBA" id="ARBA00022833"/>
    </source>
</evidence>
<keyword evidence="5" id="KW-0238">DNA-binding</keyword>
<feature type="region of interest" description="Disordered" evidence="9">
    <location>
        <begin position="1"/>
        <end position="23"/>
    </location>
</feature>
<feature type="domain" description="NR LBD" evidence="11">
    <location>
        <begin position="734"/>
        <end position="920"/>
    </location>
</feature>
<dbReference type="SMART" id="SM00430">
    <property type="entry name" value="HOLI"/>
    <property type="match status" value="1"/>
</dbReference>
<dbReference type="Pfam" id="PF00105">
    <property type="entry name" value="zf-C4"/>
    <property type="match status" value="1"/>
</dbReference>
<accession>A0ABD0KER3</accession>
<dbReference type="PROSITE" id="PS00031">
    <property type="entry name" value="NUCLEAR_REC_DBD_1"/>
    <property type="match status" value="1"/>
</dbReference>
<dbReference type="InterPro" id="IPR000536">
    <property type="entry name" value="Nucl_hrmn_rcpt_lig-bd"/>
</dbReference>
<evidence type="ECO:0008006" key="14">
    <source>
        <dbReference type="Google" id="ProtNLM"/>
    </source>
</evidence>
<dbReference type="Gene3D" id="3.30.50.10">
    <property type="entry name" value="Erythroid Transcription Factor GATA-1, subunit A"/>
    <property type="match status" value="1"/>
</dbReference>
<evidence type="ECO:0000259" key="10">
    <source>
        <dbReference type="PROSITE" id="PS51030"/>
    </source>
</evidence>
<feature type="compositionally biased region" description="Low complexity" evidence="9">
    <location>
        <begin position="718"/>
        <end position="728"/>
    </location>
</feature>
<dbReference type="GO" id="GO:0008270">
    <property type="term" value="F:zinc ion binding"/>
    <property type="evidence" value="ECO:0007669"/>
    <property type="project" value="UniProtKB-KW"/>
</dbReference>
<proteinExistence type="predicted"/>
<dbReference type="InterPro" id="IPR001723">
    <property type="entry name" value="Nuclear_hrmn_rcpt"/>
</dbReference>
<dbReference type="Pfam" id="PF00104">
    <property type="entry name" value="Hormone_recep"/>
    <property type="match status" value="1"/>
</dbReference>
<dbReference type="PRINTS" id="PR00047">
    <property type="entry name" value="STROIDFINGER"/>
</dbReference>
<keyword evidence="6" id="KW-0804">Transcription</keyword>
<feature type="region of interest" description="Disordered" evidence="9">
    <location>
        <begin position="237"/>
        <end position="274"/>
    </location>
</feature>
<keyword evidence="2" id="KW-0863">Zinc-finger</keyword>
<feature type="domain" description="NR LBD" evidence="11">
    <location>
        <begin position="323"/>
        <end position="542"/>
    </location>
</feature>
<evidence type="ECO:0000256" key="5">
    <source>
        <dbReference type="ARBA" id="ARBA00023125"/>
    </source>
</evidence>
<dbReference type="PANTHER" id="PTHR24082:SF473">
    <property type="entry name" value="ECDYSONE-INDUCED PROTEIN 75B, ISOFORM B"/>
    <property type="match status" value="1"/>
</dbReference>
<evidence type="ECO:0000256" key="1">
    <source>
        <dbReference type="ARBA" id="ARBA00022723"/>
    </source>
</evidence>
<feature type="compositionally biased region" description="Low complexity" evidence="9">
    <location>
        <begin position="693"/>
        <end position="710"/>
    </location>
</feature>
<dbReference type="PROSITE" id="PS51843">
    <property type="entry name" value="NR_LBD"/>
    <property type="match status" value="2"/>
</dbReference>
<dbReference type="PRINTS" id="PR00398">
    <property type="entry name" value="STRDHORMONER"/>
</dbReference>
<keyword evidence="7" id="KW-0675">Receptor</keyword>
<feature type="region of interest" description="Disordered" evidence="9">
    <location>
        <begin position="599"/>
        <end position="634"/>
    </location>
</feature>
<feature type="compositionally biased region" description="Low complexity" evidence="9">
    <location>
        <begin position="600"/>
        <end position="614"/>
    </location>
</feature>
<dbReference type="InterPro" id="IPR013088">
    <property type="entry name" value="Znf_NHR/GATA"/>
</dbReference>
<dbReference type="InterPro" id="IPR001628">
    <property type="entry name" value="Znf_hrmn_rcpt"/>
</dbReference>
<name>A0ABD0KER3_9CAEN</name>
<evidence type="ECO:0000313" key="12">
    <source>
        <dbReference type="EMBL" id="KAK7485693.1"/>
    </source>
</evidence>